<name>A0A368FDH7_ANCCA</name>
<dbReference type="AlphaFoldDB" id="A0A368FDH7"/>
<accession>A0A368FDH7</accession>
<dbReference type="PANTHER" id="PTHR36945">
    <property type="entry name" value="HIGH INCIDENCE OF MALES (INCREASED X CHROMOSOME LOSS)-RELATED-RELATED"/>
    <property type="match status" value="1"/>
</dbReference>
<dbReference type="InterPro" id="IPR053360">
    <property type="entry name" value="Zinc_finger_domain"/>
</dbReference>
<comment type="caution">
    <text evidence="1">The sequence shown here is derived from an EMBL/GenBank/DDBJ whole genome shotgun (WGS) entry which is preliminary data.</text>
</comment>
<dbReference type="PANTHER" id="PTHR36945:SF1">
    <property type="entry name" value="ZINC FINGER PROTEIN C02F5.12-RELATED"/>
    <property type="match status" value="1"/>
</dbReference>
<dbReference type="InterPro" id="IPR036236">
    <property type="entry name" value="Znf_C2H2_sf"/>
</dbReference>
<sequence length="144" mass="17006">MRYKRNVKAPRNRNLEYCRKESPAYYLQFQSCAAKMTWKPRYGKNRLVEHVRIHWGKDVKKCNICSFSAPCWRKVYFHHKRIHGDVEFSGVVSLETKEDMVELMELWRKCFPDAVLQEFCDPQLGRTSRAKPGLLCMASSESLV</sequence>
<protein>
    <recommendedName>
        <fullName evidence="3">C2H2-type domain-containing protein</fullName>
    </recommendedName>
</protein>
<gene>
    <name evidence="1" type="ORF">ANCCAN_24037</name>
</gene>
<dbReference type="OrthoDB" id="5816341at2759"/>
<dbReference type="Proteomes" id="UP000252519">
    <property type="component" value="Unassembled WGS sequence"/>
</dbReference>
<dbReference type="EMBL" id="JOJR01001630">
    <property type="protein sequence ID" value="RCN30193.1"/>
    <property type="molecule type" value="Genomic_DNA"/>
</dbReference>
<keyword evidence="2" id="KW-1185">Reference proteome</keyword>
<organism evidence="1 2">
    <name type="scientific">Ancylostoma caninum</name>
    <name type="common">Dog hookworm</name>
    <dbReference type="NCBI Taxonomy" id="29170"/>
    <lineage>
        <taxon>Eukaryota</taxon>
        <taxon>Metazoa</taxon>
        <taxon>Ecdysozoa</taxon>
        <taxon>Nematoda</taxon>
        <taxon>Chromadorea</taxon>
        <taxon>Rhabditida</taxon>
        <taxon>Rhabditina</taxon>
        <taxon>Rhabditomorpha</taxon>
        <taxon>Strongyloidea</taxon>
        <taxon>Ancylostomatidae</taxon>
        <taxon>Ancylostomatinae</taxon>
        <taxon>Ancylostoma</taxon>
    </lineage>
</organism>
<evidence type="ECO:0000313" key="1">
    <source>
        <dbReference type="EMBL" id="RCN30193.1"/>
    </source>
</evidence>
<evidence type="ECO:0000313" key="2">
    <source>
        <dbReference type="Proteomes" id="UP000252519"/>
    </source>
</evidence>
<evidence type="ECO:0008006" key="3">
    <source>
        <dbReference type="Google" id="ProtNLM"/>
    </source>
</evidence>
<dbReference type="SUPFAM" id="SSF57667">
    <property type="entry name" value="beta-beta-alpha zinc fingers"/>
    <property type="match status" value="1"/>
</dbReference>
<proteinExistence type="predicted"/>
<reference evidence="1 2" key="1">
    <citation type="submission" date="2014-10" db="EMBL/GenBank/DDBJ databases">
        <title>Draft genome of the hookworm Ancylostoma caninum.</title>
        <authorList>
            <person name="Mitreva M."/>
        </authorList>
    </citation>
    <scope>NUCLEOTIDE SEQUENCE [LARGE SCALE GENOMIC DNA]</scope>
    <source>
        <strain evidence="1 2">Baltimore</strain>
    </source>
</reference>